<dbReference type="RefSeq" id="WP_114338750.1">
    <property type="nucleotide sequence ID" value="NZ_QPID01000007.1"/>
</dbReference>
<dbReference type="OrthoDB" id="9146593at2"/>
<dbReference type="InterPro" id="IPR011447">
    <property type="entry name" value="DUF1552"/>
</dbReference>
<evidence type="ECO:0000313" key="1">
    <source>
        <dbReference type="EMBL" id="RCU49190.1"/>
    </source>
</evidence>
<name>A0A368NGE9_9GAMM</name>
<dbReference type="AlphaFoldDB" id="A0A368NGE9"/>
<evidence type="ECO:0000313" key="2">
    <source>
        <dbReference type="Proteomes" id="UP000252558"/>
    </source>
</evidence>
<sequence>MNVLKNKMQRREFLRGLAMAGMAVPFASQFLVAGKAHAAGNSAKRLIVVFYPNGCKRDSWHSYGDQLNEASLANSPLLPLAPYADRMVAFKNLSFIGHGGSSGHPEACRGVFSGGHEYSPTIDVAIGEALNAGTLNNNLHMGLWSSQKTDKEYHPFTDKNGNKIIPNDDPQSIYDKYFASLGGGSGGETDPATESRKRVLETLHENLDVMQTYSLNAKQTAKLQTHEESLDYLQRVLNSNLDLSGLNRPSVGMTGINDEAELVAQAQMRNIAYAMEYDLTRVATFQFMSAQDESLKVNFESIHPYMGDFAFPPKLTYNETKSHVSSHNENNLFDAQTRWYNMMVKYLCDELAARQDPTGGGTLLDTTMILMMSEMGGGNHQQENPGVYVVGGGNGAINQGVVVDAGNRGSSNLFLDLAKAMGLGWSNYGNSNGGIPGFLA</sequence>
<dbReference type="InterPro" id="IPR006311">
    <property type="entry name" value="TAT_signal"/>
</dbReference>
<organism evidence="1 2">
    <name type="scientific">Corallincola holothuriorum</name>
    <dbReference type="NCBI Taxonomy" id="2282215"/>
    <lineage>
        <taxon>Bacteria</taxon>
        <taxon>Pseudomonadati</taxon>
        <taxon>Pseudomonadota</taxon>
        <taxon>Gammaproteobacteria</taxon>
        <taxon>Alteromonadales</taxon>
        <taxon>Psychromonadaceae</taxon>
        <taxon>Corallincola</taxon>
    </lineage>
</organism>
<dbReference type="Proteomes" id="UP000252558">
    <property type="component" value="Unassembled WGS sequence"/>
</dbReference>
<comment type="caution">
    <text evidence="1">The sequence shown here is derived from an EMBL/GenBank/DDBJ whole genome shotgun (WGS) entry which is preliminary data.</text>
</comment>
<reference evidence="1 2" key="1">
    <citation type="submission" date="2018-07" db="EMBL/GenBank/DDBJ databases">
        <title>Corallincola holothuriorum sp. nov., a new facultative anaerobe isolated from sea cucumber Apostichopus japonicus.</title>
        <authorList>
            <person name="Xia H."/>
        </authorList>
    </citation>
    <scope>NUCLEOTIDE SEQUENCE [LARGE SCALE GENOMIC DNA]</scope>
    <source>
        <strain evidence="1 2">C4</strain>
    </source>
</reference>
<dbReference type="Pfam" id="PF07586">
    <property type="entry name" value="HXXSHH"/>
    <property type="match status" value="1"/>
</dbReference>
<keyword evidence="2" id="KW-1185">Reference proteome</keyword>
<protein>
    <submittedName>
        <fullName evidence="1">DUF1552 domain-containing protein</fullName>
    </submittedName>
</protein>
<proteinExistence type="predicted"/>
<gene>
    <name evidence="1" type="ORF">DU002_12625</name>
</gene>
<accession>A0A368NGE9</accession>
<dbReference type="EMBL" id="QPID01000007">
    <property type="protein sequence ID" value="RCU49190.1"/>
    <property type="molecule type" value="Genomic_DNA"/>
</dbReference>
<dbReference type="PROSITE" id="PS51318">
    <property type="entry name" value="TAT"/>
    <property type="match status" value="1"/>
</dbReference>